<sequence length="262" mass="29642">MFHDTIFKTHITPLLLNTKSHFESHGVPSDHGYEHACSVAFNAEMALHWQRGTRCILPVEIEMAIYCAALLHDADDRKFFSSANFSNAVAVVTSSIPSALFDNRAITFEQFVALVVEMISLVSASKNKNTVVEDRWKLIPRDADRVEALGGIGVLRCHLYTINAGRPFFTETTPRVSSEEELDALLAKCDFEQYNGNSASGIDHYYDKLLHIGKMSSENGYLQDLADKRMLKMRNFVIHFGKFGDIDHDYIEHLTAKFEGRY</sequence>
<organism evidence="1">
    <name type="scientific">Clandestinovirus</name>
    <dbReference type="NCBI Taxonomy" id="2831644"/>
    <lineage>
        <taxon>Viruses</taxon>
    </lineage>
</organism>
<dbReference type="SUPFAM" id="SSF109604">
    <property type="entry name" value="HD-domain/PDEase-like"/>
    <property type="match status" value="1"/>
</dbReference>
<gene>
    <name evidence="1" type="ORF">KOM_12_83</name>
</gene>
<dbReference type="PANTHER" id="PTHR33594:SF1">
    <property type="entry name" value="HD_PDEASE DOMAIN-CONTAINING PROTEIN"/>
    <property type="match status" value="1"/>
</dbReference>
<dbReference type="EMBL" id="MZ420154">
    <property type="protein sequence ID" value="QYA18353.1"/>
    <property type="molecule type" value="Genomic_DNA"/>
</dbReference>
<protein>
    <submittedName>
        <fullName evidence="1">Putative metal-dependent phosphohydrolase</fullName>
    </submittedName>
</protein>
<keyword evidence="1" id="KW-0378">Hydrolase</keyword>
<dbReference type="Gene3D" id="1.10.3210.50">
    <property type="match status" value="1"/>
</dbReference>
<accession>A0A8F8PJV5</accession>
<evidence type="ECO:0000313" key="1">
    <source>
        <dbReference type="EMBL" id="QYA18353.1"/>
    </source>
</evidence>
<name>A0A8F8PJV5_9VIRU</name>
<dbReference type="GO" id="GO:0016787">
    <property type="term" value="F:hydrolase activity"/>
    <property type="evidence" value="ECO:0007669"/>
    <property type="project" value="UniProtKB-KW"/>
</dbReference>
<proteinExistence type="predicted"/>
<reference evidence="1" key="1">
    <citation type="submission" date="2021-06" db="EMBL/GenBank/DDBJ databases">
        <authorList>
            <person name="Rolland C."/>
        </authorList>
    </citation>
    <scope>NUCLEOTIDE SEQUENCE</scope>
    <source>
        <strain evidence="1">347.936635</strain>
    </source>
</reference>
<dbReference type="PANTHER" id="PTHR33594">
    <property type="entry name" value="SUPERFAMILY HYDROLASE, PUTATIVE (AFU_ORTHOLOGUE AFUA_1G03035)-RELATED"/>
    <property type="match status" value="1"/>
</dbReference>